<keyword evidence="5" id="KW-1133">Transmembrane helix</keyword>
<dbReference type="SUPFAM" id="SSF50249">
    <property type="entry name" value="Nucleic acid-binding proteins"/>
    <property type="match status" value="1"/>
</dbReference>
<keyword evidence="5" id="KW-0812">Transmembrane</keyword>
<name>A0A218Y0D7_PUNGR</name>
<protein>
    <recommendedName>
        <fullName evidence="6">tRNA-binding domain-containing protein</fullName>
    </recommendedName>
</protein>
<keyword evidence="2 3" id="KW-0694">RNA-binding</keyword>
<evidence type="ECO:0000259" key="6">
    <source>
        <dbReference type="PROSITE" id="PS50886"/>
    </source>
</evidence>
<keyword evidence="5" id="KW-0472">Membrane</keyword>
<dbReference type="Pfam" id="PF01588">
    <property type="entry name" value="tRNA_bind"/>
    <property type="match status" value="1"/>
</dbReference>
<dbReference type="Gene3D" id="2.40.50.140">
    <property type="entry name" value="Nucleic acid-binding proteins"/>
    <property type="match status" value="1"/>
</dbReference>
<dbReference type="GO" id="GO:0000049">
    <property type="term" value="F:tRNA binding"/>
    <property type="evidence" value="ECO:0007669"/>
    <property type="project" value="UniProtKB-UniRule"/>
</dbReference>
<evidence type="ECO:0000256" key="1">
    <source>
        <dbReference type="ARBA" id="ARBA00022555"/>
    </source>
</evidence>
<dbReference type="InterPro" id="IPR002547">
    <property type="entry name" value="tRNA-bd_dom"/>
</dbReference>
<evidence type="ECO:0000313" key="7">
    <source>
        <dbReference type="EMBL" id="OWM90684.1"/>
    </source>
</evidence>
<dbReference type="InterPro" id="IPR051270">
    <property type="entry name" value="Tyrosine-tRNA_ligase_regulator"/>
</dbReference>
<evidence type="ECO:0000256" key="4">
    <source>
        <dbReference type="SAM" id="MobiDB-lite"/>
    </source>
</evidence>
<feature type="domain" description="TRNA-binding" evidence="6">
    <location>
        <begin position="41"/>
        <end position="140"/>
    </location>
</feature>
<keyword evidence="1 3" id="KW-0820">tRNA-binding</keyword>
<evidence type="ECO:0000256" key="5">
    <source>
        <dbReference type="SAM" id="Phobius"/>
    </source>
</evidence>
<feature type="compositionally biased region" description="Basic and acidic residues" evidence="4">
    <location>
        <begin position="16"/>
        <end position="32"/>
    </location>
</feature>
<dbReference type="PROSITE" id="PS50886">
    <property type="entry name" value="TRBD"/>
    <property type="match status" value="1"/>
</dbReference>
<dbReference type="Proteomes" id="UP000197138">
    <property type="component" value="Unassembled WGS sequence"/>
</dbReference>
<feature type="transmembrane region" description="Helical" evidence="5">
    <location>
        <begin position="116"/>
        <end position="139"/>
    </location>
</feature>
<dbReference type="InterPro" id="IPR012340">
    <property type="entry name" value="NA-bd_OB-fold"/>
</dbReference>
<gene>
    <name evidence="7" type="ORF">CDL15_Pgr020989</name>
</gene>
<organism evidence="7 8">
    <name type="scientific">Punica granatum</name>
    <name type="common">Pomegranate</name>
    <dbReference type="NCBI Taxonomy" id="22663"/>
    <lineage>
        <taxon>Eukaryota</taxon>
        <taxon>Viridiplantae</taxon>
        <taxon>Streptophyta</taxon>
        <taxon>Embryophyta</taxon>
        <taxon>Tracheophyta</taxon>
        <taxon>Spermatophyta</taxon>
        <taxon>Magnoliopsida</taxon>
        <taxon>eudicotyledons</taxon>
        <taxon>Gunneridae</taxon>
        <taxon>Pentapetalae</taxon>
        <taxon>rosids</taxon>
        <taxon>malvids</taxon>
        <taxon>Myrtales</taxon>
        <taxon>Lythraceae</taxon>
        <taxon>Punica</taxon>
    </lineage>
</organism>
<reference evidence="8" key="1">
    <citation type="journal article" date="2017" name="Plant J.">
        <title>The pomegranate (Punica granatum L.) genome and the genomics of punicalagin biosynthesis.</title>
        <authorList>
            <person name="Qin G."/>
            <person name="Xu C."/>
            <person name="Ming R."/>
            <person name="Tang H."/>
            <person name="Guyot R."/>
            <person name="Kramer E.M."/>
            <person name="Hu Y."/>
            <person name="Yi X."/>
            <person name="Qi Y."/>
            <person name="Xu X."/>
            <person name="Gao Z."/>
            <person name="Pan H."/>
            <person name="Jian J."/>
            <person name="Tian Y."/>
            <person name="Yue Z."/>
            <person name="Xu Y."/>
        </authorList>
    </citation>
    <scope>NUCLEOTIDE SEQUENCE [LARGE SCALE GENOMIC DNA]</scope>
    <source>
        <strain evidence="8">cv. Dabenzi</strain>
    </source>
</reference>
<evidence type="ECO:0000313" key="8">
    <source>
        <dbReference type="Proteomes" id="UP000197138"/>
    </source>
</evidence>
<evidence type="ECO:0000256" key="3">
    <source>
        <dbReference type="PROSITE-ProRule" id="PRU00209"/>
    </source>
</evidence>
<feature type="compositionally biased region" description="Basic residues" evidence="4">
    <location>
        <begin position="1"/>
        <end position="15"/>
    </location>
</feature>
<accession>A0A218Y0D7</accession>
<feature type="region of interest" description="Disordered" evidence="4">
    <location>
        <begin position="1"/>
        <end position="32"/>
    </location>
</feature>
<dbReference type="PANTHER" id="PTHR11586">
    <property type="entry name" value="TRNA-AMINOACYLATION COFACTOR ARC1 FAMILY MEMBER"/>
    <property type="match status" value="1"/>
</dbReference>
<dbReference type="PANTHER" id="PTHR11586:SF33">
    <property type="entry name" value="AMINOACYL TRNA SYNTHASE COMPLEX-INTERACTING MULTIFUNCTIONAL PROTEIN 1"/>
    <property type="match status" value="1"/>
</dbReference>
<comment type="caution">
    <text evidence="7">The sequence shown here is derived from an EMBL/GenBank/DDBJ whole genome shotgun (WGS) entry which is preliminary data.</text>
</comment>
<proteinExistence type="predicted"/>
<sequence length="140" mass="15791">MDAKRQKYPRLLQKKPKADTEPNQEKKKVPEAEAVAKDELSVSLLNIRVGLIRKAWKHPSADSLLVEEIDIGETKARQVVSGLAKYCSPDSLTNRRVVLVRNVKPRKLRDVLSEGLVKSISEILTKLCFTLILLFFVAVI</sequence>
<dbReference type="AlphaFoldDB" id="A0A218Y0D7"/>
<dbReference type="EMBL" id="MTKT01000544">
    <property type="protein sequence ID" value="OWM90684.1"/>
    <property type="molecule type" value="Genomic_DNA"/>
</dbReference>
<evidence type="ECO:0000256" key="2">
    <source>
        <dbReference type="ARBA" id="ARBA00022884"/>
    </source>
</evidence>